<dbReference type="EMBL" id="VJON01000003">
    <property type="protein sequence ID" value="TSE35984.1"/>
    <property type="molecule type" value="Genomic_DNA"/>
</dbReference>
<evidence type="ECO:0000256" key="1">
    <source>
        <dbReference type="ARBA" id="ARBA00022605"/>
    </source>
</evidence>
<accession>A0A554XJH2</accession>
<dbReference type="GO" id="GO:0006537">
    <property type="term" value="P:glutamate biosynthetic process"/>
    <property type="evidence" value="ECO:0007669"/>
    <property type="project" value="UniProtKB-KW"/>
</dbReference>
<dbReference type="Pfam" id="PF07992">
    <property type="entry name" value="Pyr_redox_2"/>
    <property type="match status" value="1"/>
</dbReference>
<gene>
    <name evidence="6" type="primary">gltD</name>
    <name evidence="6" type="ORF">Tchar_00339</name>
</gene>
<dbReference type="EC" id="1.4.1.13" evidence="6"/>
<dbReference type="InterPro" id="IPR017896">
    <property type="entry name" value="4Fe4S_Fe-S-bd"/>
</dbReference>
<dbReference type="PANTHER" id="PTHR43100:SF1">
    <property type="entry name" value="GLUTAMATE SYNTHASE [NADPH] SMALL CHAIN"/>
    <property type="match status" value="1"/>
</dbReference>
<dbReference type="SUPFAM" id="SSF46548">
    <property type="entry name" value="alpha-helical ferredoxin"/>
    <property type="match status" value="1"/>
</dbReference>
<evidence type="ECO:0000313" key="7">
    <source>
        <dbReference type="Proteomes" id="UP000318294"/>
    </source>
</evidence>
<dbReference type="RefSeq" id="WP_144327370.1">
    <property type="nucleotide sequence ID" value="NZ_VJON01000003.1"/>
</dbReference>
<dbReference type="InterPro" id="IPR028261">
    <property type="entry name" value="DPD_II"/>
</dbReference>
<dbReference type="GO" id="GO:0004355">
    <property type="term" value="F:glutamate synthase (NADPH) activity"/>
    <property type="evidence" value="ECO:0007669"/>
    <property type="project" value="UniProtKB-EC"/>
</dbReference>
<dbReference type="InterPro" id="IPR009051">
    <property type="entry name" value="Helical_ferredxn"/>
</dbReference>
<keyword evidence="3" id="KW-0314">Glutamate biosynthesis</keyword>
<comment type="pathway">
    <text evidence="4">Amino-acid biosynthesis.</text>
</comment>
<evidence type="ECO:0000259" key="5">
    <source>
        <dbReference type="PROSITE" id="PS51379"/>
    </source>
</evidence>
<dbReference type="PROSITE" id="PS51379">
    <property type="entry name" value="4FE4S_FER_2"/>
    <property type="match status" value="1"/>
</dbReference>
<dbReference type="Gene3D" id="3.40.50.720">
    <property type="entry name" value="NAD(P)-binding Rossmann-like Domain"/>
    <property type="match status" value="1"/>
</dbReference>
<evidence type="ECO:0000313" key="6">
    <source>
        <dbReference type="EMBL" id="TSE35984.1"/>
    </source>
</evidence>
<evidence type="ECO:0000256" key="3">
    <source>
        <dbReference type="ARBA" id="ARBA00023164"/>
    </source>
</evidence>
<evidence type="ECO:0000256" key="4">
    <source>
        <dbReference type="ARBA" id="ARBA00029440"/>
    </source>
</evidence>
<feature type="domain" description="4Fe-4S ferredoxin-type" evidence="5">
    <location>
        <begin position="37"/>
        <end position="68"/>
    </location>
</feature>
<organism evidence="6 7">
    <name type="scientific">Tepidimonas charontis</name>
    <dbReference type="NCBI Taxonomy" id="2267262"/>
    <lineage>
        <taxon>Bacteria</taxon>
        <taxon>Pseudomonadati</taxon>
        <taxon>Pseudomonadota</taxon>
        <taxon>Betaproteobacteria</taxon>
        <taxon>Burkholderiales</taxon>
        <taxon>Tepidimonas</taxon>
    </lineage>
</organism>
<name>A0A554XJH2_9BURK</name>
<dbReference type="OrthoDB" id="9803192at2"/>
<sequence length="488" mass="53041">MGKITGFMEFARIEEGYQPPAERVKHYREFVIGLDEQQAKIQGARCMDCGTPFCNNGCPVNNIIPDFNDLVYRGDWRNAIAVLHSTNNFPEFTGRICPAPCEAACTLNINDDPVGIKSIEHAIIDRAWAEGWVVPQPPVAKTGKRVAVVGSGPAGLAAAQQLARAGHDVTVFEKNDRVGGLLRYGIPDFKLEKWLIDRRLAQMQAEGVTFRTRTLVGALPEGAKVTNDARETIEPRQLLAEFDAVLLCGGAEQPRDLPVPGRELDGIHFAMEFLPQQNKLNAGDKLKKPISAAGKHVIVIGGGDTGSDCVGTSNRQGALSVTQFELMPQPPAQENKPLTWPYWPLKLRTSTSHEEGCQREFAIATQAFIGKGGKVSAVRTVHVEMKDGKLVEVPGTEKEYPADLVLLAMGFVSPIGSVLDAFGVEKDVRGNAKAHTEAQGGYATNVPKVFAAGDMRRGQSLVVWAIREGRQAARAVDEFLMGQSVLPR</sequence>
<evidence type="ECO:0000256" key="2">
    <source>
        <dbReference type="ARBA" id="ARBA00023002"/>
    </source>
</evidence>
<keyword evidence="2 6" id="KW-0560">Oxidoreductase</keyword>
<dbReference type="GO" id="GO:0016639">
    <property type="term" value="F:oxidoreductase activity, acting on the CH-NH2 group of donors, NAD or NADP as acceptor"/>
    <property type="evidence" value="ECO:0007669"/>
    <property type="project" value="InterPro"/>
</dbReference>
<dbReference type="Proteomes" id="UP000318294">
    <property type="component" value="Unassembled WGS sequence"/>
</dbReference>
<dbReference type="InterPro" id="IPR006005">
    <property type="entry name" value="Glut_synth_ssu1"/>
</dbReference>
<dbReference type="Pfam" id="PF14691">
    <property type="entry name" value="Fer4_20"/>
    <property type="match status" value="1"/>
</dbReference>
<keyword evidence="1" id="KW-0028">Amino-acid biosynthesis</keyword>
<comment type="caution">
    <text evidence="6">The sequence shown here is derived from an EMBL/GenBank/DDBJ whole genome shotgun (WGS) entry which is preliminary data.</text>
</comment>
<dbReference type="AlphaFoldDB" id="A0A554XJH2"/>
<reference evidence="6 7" key="1">
    <citation type="submission" date="2019-07" db="EMBL/GenBank/DDBJ databases">
        <title>Tepidimonas charontis SPSP-6 draft genome.</title>
        <authorList>
            <person name="Da Costa M.S."/>
            <person name="Froufe H.J.C."/>
            <person name="Egas C."/>
            <person name="Albuquerque L."/>
        </authorList>
    </citation>
    <scope>NUCLEOTIDE SEQUENCE [LARGE SCALE GENOMIC DNA]</scope>
    <source>
        <strain evidence="6 7">SPSP-6</strain>
    </source>
</reference>
<dbReference type="NCBIfam" id="TIGR01317">
    <property type="entry name" value="GOGAT_sm_gam"/>
    <property type="match status" value="1"/>
</dbReference>
<protein>
    <submittedName>
        <fullName evidence="6">Glutamate synthase NADPH small chain</fullName>
        <ecNumber evidence="6">1.4.1.13</ecNumber>
    </submittedName>
</protein>
<dbReference type="GO" id="GO:0051536">
    <property type="term" value="F:iron-sulfur cluster binding"/>
    <property type="evidence" value="ECO:0007669"/>
    <property type="project" value="InterPro"/>
</dbReference>
<dbReference type="Gene3D" id="1.10.1060.10">
    <property type="entry name" value="Alpha-helical ferredoxin"/>
    <property type="match status" value="1"/>
</dbReference>
<dbReference type="Gene3D" id="3.50.50.60">
    <property type="entry name" value="FAD/NAD(P)-binding domain"/>
    <property type="match status" value="1"/>
</dbReference>
<dbReference type="SUPFAM" id="SSF51905">
    <property type="entry name" value="FAD/NAD(P)-binding domain"/>
    <property type="match status" value="1"/>
</dbReference>
<dbReference type="InterPro" id="IPR036188">
    <property type="entry name" value="FAD/NAD-bd_sf"/>
</dbReference>
<dbReference type="InterPro" id="IPR051394">
    <property type="entry name" value="Glutamate_Synthase"/>
</dbReference>
<dbReference type="PRINTS" id="PR00419">
    <property type="entry name" value="ADXRDTASE"/>
</dbReference>
<proteinExistence type="predicted"/>
<dbReference type="PANTHER" id="PTHR43100">
    <property type="entry name" value="GLUTAMATE SYNTHASE [NADPH] SMALL CHAIN"/>
    <property type="match status" value="1"/>
</dbReference>
<dbReference type="InterPro" id="IPR023753">
    <property type="entry name" value="FAD/NAD-binding_dom"/>
</dbReference>
<keyword evidence="7" id="KW-1185">Reference proteome</keyword>